<dbReference type="Pfam" id="PF13499">
    <property type="entry name" value="EF-hand_7"/>
    <property type="match status" value="2"/>
</dbReference>
<dbReference type="InterPro" id="IPR018247">
    <property type="entry name" value="EF_Hand_1_Ca_BS"/>
</dbReference>
<dbReference type="SUPFAM" id="SSF47473">
    <property type="entry name" value="EF-hand"/>
    <property type="match status" value="1"/>
</dbReference>
<dbReference type="PROSITE" id="PS50222">
    <property type="entry name" value="EF_HAND_2"/>
    <property type="match status" value="4"/>
</dbReference>
<evidence type="ECO:0000313" key="5">
    <source>
        <dbReference type="EMBL" id="KAK6162477.1"/>
    </source>
</evidence>
<dbReference type="InterPro" id="IPR011992">
    <property type="entry name" value="EF-hand-dom_pair"/>
</dbReference>
<feature type="domain" description="EF-hand" evidence="4">
    <location>
        <begin position="129"/>
        <end position="164"/>
    </location>
</feature>
<evidence type="ECO:0000256" key="1">
    <source>
        <dbReference type="ARBA" id="ARBA00022723"/>
    </source>
</evidence>
<evidence type="ECO:0000313" key="6">
    <source>
        <dbReference type="Proteomes" id="UP001318860"/>
    </source>
</evidence>
<dbReference type="InterPro" id="IPR002048">
    <property type="entry name" value="EF_hand_dom"/>
</dbReference>
<dbReference type="InterPro" id="IPR039647">
    <property type="entry name" value="EF_hand_pair_protein_CML-like"/>
</dbReference>
<dbReference type="Gene3D" id="1.10.238.10">
    <property type="entry name" value="EF-hand"/>
    <property type="match status" value="2"/>
</dbReference>
<keyword evidence="2" id="KW-0677">Repeat</keyword>
<evidence type="ECO:0000259" key="4">
    <source>
        <dbReference type="PROSITE" id="PS50222"/>
    </source>
</evidence>
<dbReference type="PROSITE" id="PS00018">
    <property type="entry name" value="EF_HAND_1"/>
    <property type="match status" value="4"/>
</dbReference>
<feature type="domain" description="EF-hand" evidence="4">
    <location>
        <begin position="49"/>
        <end position="84"/>
    </location>
</feature>
<dbReference type="Proteomes" id="UP001318860">
    <property type="component" value="Unassembled WGS sequence"/>
</dbReference>
<dbReference type="SMART" id="SM00054">
    <property type="entry name" value="EFh"/>
    <property type="match status" value="4"/>
</dbReference>
<keyword evidence="3" id="KW-0106">Calcium</keyword>
<evidence type="ECO:0000256" key="3">
    <source>
        <dbReference type="ARBA" id="ARBA00022837"/>
    </source>
</evidence>
<proteinExistence type="predicted"/>
<name>A0ABR0XTC6_REHGL</name>
<accession>A0ABR0XTC6</accession>
<keyword evidence="6" id="KW-1185">Reference proteome</keyword>
<feature type="domain" description="EF-hand" evidence="4">
    <location>
        <begin position="87"/>
        <end position="122"/>
    </location>
</feature>
<comment type="caution">
    <text evidence="5">The sequence shown here is derived from an EMBL/GenBank/DDBJ whole genome shotgun (WGS) entry which is preliminary data.</text>
</comment>
<sequence length="199" mass="22428">MLHSMRLCLSSQLKRARKFLNFSNKLRSWKRKKLASDLSLLTSSFAAMEMSTQLKQVFKLIDTNGDGKLSPSELKQLLLSLGHEKKSAAKEAEVMVREMDSDGDGFVDLDEFMNVMNTDRNEDYANGILRESEIMEAFKVFDADSNGLISAKELKRVLARLGCGNCSVKECRKMIKGVDRDGDGFVNFEEFKFMMAAGL</sequence>
<reference evidence="5 6" key="1">
    <citation type="journal article" date="2021" name="Comput. Struct. Biotechnol. J.">
        <title>De novo genome assembly of the potent medicinal plant Rehmannia glutinosa using nanopore technology.</title>
        <authorList>
            <person name="Ma L."/>
            <person name="Dong C."/>
            <person name="Song C."/>
            <person name="Wang X."/>
            <person name="Zheng X."/>
            <person name="Niu Y."/>
            <person name="Chen S."/>
            <person name="Feng W."/>
        </authorList>
    </citation>
    <scope>NUCLEOTIDE SEQUENCE [LARGE SCALE GENOMIC DNA]</scope>
    <source>
        <strain evidence="5">DH-2019</strain>
    </source>
</reference>
<organism evidence="5 6">
    <name type="scientific">Rehmannia glutinosa</name>
    <name type="common">Chinese foxglove</name>
    <dbReference type="NCBI Taxonomy" id="99300"/>
    <lineage>
        <taxon>Eukaryota</taxon>
        <taxon>Viridiplantae</taxon>
        <taxon>Streptophyta</taxon>
        <taxon>Embryophyta</taxon>
        <taxon>Tracheophyta</taxon>
        <taxon>Spermatophyta</taxon>
        <taxon>Magnoliopsida</taxon>
        <taxon>eudicotyledons</taxon>
        <taxon>Gunneridae</taxon>
        <taxon>Pentapetalae</taxon>
        <taxon>asterids</taxon>
        <taxon>lamiids</taxon>
        <taxon>Lamiales</taxon>
        <taxon>Orobanchaceae</taxon>
        <taxon>Rehmannieae</taxon>
        <taxon>Rehmannia</taxon>
    </lineage>
</organism>
<feature type="domain" description="EF-hand" evidence="4">
    <location>
        <begin position="166"/>
        <end position="199"/>
    </location>
</feature>
<gene>
    <name evidence="5" type="ORF">DH2020_002318</name>
</gene>
<dbReference type="PANTHER" id="PTHR10891">
    <property type="entry name" value="EF-HAND CALCIUM-BINDING DOMAIN CONTAINING PROTEIN"/>
    <property type="match status" value="1"/>
</dbReference>
<dbReference type="EMBL" id="JABTTQ020000002">
    <property type="protein sequence ID" value="KAK6162477.1"/>
    <property type="molecule type" value="Genomic_DNA"/>
</dbReference>
<keyword evidence="1" id="KW-0479">Metal-binding</keyword>
<evidence type="ECO:0000256" key="2">
    <source>
        <dbReference type="ARBA" id="ARBA00022737"/>
    </source>
</evidence>
<protein>
    <recommendedName>
        <fullName evidence="4">EF-hand domain-containing protein</fullName>
    </recommendedName>
</protein>
<dbReference type="CDD" id="cd00051">
    <property type="entry name" value="EFh"/>
    <property type="match status" value="2"/>
</dbReference>